<protein>
    <submittedName>
        <fullName evidence="1">Uncharacterized protein</fullName>
    </submittedName>
</protein>
<dbReference type="STRING" id="133383.A0A1R0GQ57"/>
<dbReference type="EMBL" id="LSSL01005151">
    <property type="protein sequence ID" value="OLY79006.1"/>
    <property type="molecule type" value="Genomic_DNA"/>
</dbReference>
<evidence type="ECO:0000313" key="2">
    <source>
        <dbReference type="Proteomes" id="UP000187455"/>
    </source>
</evidence>
<comment type="caution">
    <text evidence="1">The sequence shown here is derived from an EMBL/GenBank/DDBJ whole genome shotgun (WGS) entry which is preliminary data.</text>
</comment>
<evidence type="ECO:0000313" key="1">
    <source>
        <dbReference type="EMBL" id="OLY79006.1"/>
    </source>
</evidence>
<sequence length="154" mass="17806">MNPISILSRIHSLESKTDLIYSDPKLRDVYMSKFLSEAKDLFNANKNSNGEEQENWPEIVLHFKNRLQDLNIAHLALFVRVEPDYYSWDLSIRAPIDTTMLADFMRGFKTPSRSRSDFNFRLAKESTSLALTGYEKNAVSVFGILFYPSHSCLF</sequence>
<accession>A0A1R0GQ57</accession>
<proteinExistence type="predicted"/>
<organism evidence="1 2">
    <name type="scientific">Smittium mucronatum</name>
    <dbReference type="NCBI Taxonomy" id="133383"/>
    <lineage>
        <taxon>Eukaryota</taxon>
        <taxon>Fungi</taxon>
        <taxon>Fungi incertae sedis</taxon>
        <taxon>Zoopagomycota</taxon>
        <taxon>Kickxellomycotina</taxon>
        <taxon>Harpellomycetes</taxon>
        <taxon>Harpellales</taxon>
        <taxon>Legeriomycetaceae</taxon>
        <taxon>Smittium</taxon>
    </lineage>
</organism>
<dbReference type="OrthoDB" id="1058301at2759"/>
<name>A0A1R0GQ57_9FUNG</name>
<dbReference type="AlphaFoldDB" id="A0A1R0GQ57"/>
<keyword evidence="2" id="KW-1185">Reference proteome</keyword>
<gene>
    <name evidence="1" type="ORF">AYI68_g6938</name>
</gene>
<reference evidence="1 2" key="1">
    <citation type="journal article" date="2016" name="Mol. Biol. Evol.">
        <title>Genome-Wide Survey of Gut Fungi (Harpellales) Reveals the First Horizontally Transferred Ubiquitin Gene from a Mosquito Host.</title>
        <authorList>
            <person name="Wang Y."/>
            <person name="White M.M."/>
            <person name="Kvist S."/>
            <person name="Moncalvo J.M."/>
        </authorList>
    </citation>
    <scope>NUCLEOTIDE SEQUENCE [LARGE SCALE GENOMIC DNA]</scope>
    <source>
        <strain evidence="1 2">ALG-7-W6</strain>
    </source>
</reference>
<dbReference type="Proteomes" id="UP000187455">
    <property type="component" value="Unassembled WGS sequence"/>
</dbReference>